<proteinExistence type="predicted"/>
<accession>A0A086ZLS3</accession>
<sequence length="285" mass="30845">MQYFERTITGIDGSEARFIGYVIDNSDEVDANRRRPAVLVIPGGGYAMTSDREAEPIALKFVGAGYHAFVLRYSCSPSRYPVALCEAAEAMRQIRDHADEWHVDPDRVATIGFSAGGHLAANLATTVGDDDLAAHGYDADAVRPNALMLAYPVVTSGPLAHRGSFDNLLGPERKDDAAWLDKLSVEKHVDAHMPPVFVWHTVTDNAVPVENTLMLIGACKAAGVSVEAHLFPEGWHGLALGTMETAWNADPAAVFPCIQIWPKLACDWLERTFAAGHADECCASD</sequence>
<dbReference type="PANTHER" id="PTHR48081">
    <property type="entry name" value="AB HYDROLASE SUPERFAMILY PROTEIN C4A8.06C"/>
    <property type="match status" value="1"/>
</dbReference>
<dbReference type="GO" id="GO:0031176">
    <property type="term" value="F:endo-1,4-beta-xylanase activity"/>
    <property type="evidence" value="ECO:0007669"/>
    <property type="project" value="UniProtKB-EC"/>
</dbReference>
<dbReference type="AlphaFoldDB" id="A0A086ZLS3"/>
<keyword evidence="4" id="KW-1185">Reference proteome</keyword>
<dbReference type="EMBL" id="JGYN01000034">
    <property type="protein sequence ID" value="KFI47473.1"/>
    <property type="molecule type" value="Genomic_DNA"/>
</dbReference>
<dbReference type="InterPro" id="IPR029058">
    <property type="entry name" value="AB_hydrolase_fold"/>
</dbReference>
<dbReference type="PANTHER" id="PTHR48081:SF6">
    <property type="entry name" value="PEPTIDASE S9 PROLYL OLIGOPEPTIDASE CATALYTIC DOMAIN-CONTAINING PROTEIN"/>
    <property type="match status" value="1"/>
</dbReference>
<dbReference type="RefSeq" id="WP_033494065.1">
    <property type="nucleotide sequence ID" value="NZ_JDUU01000012.1"/>
</dbReference>
<evidence type="ECO:0000256" key="1">
    <source>
        <dbReference type="ARBA" id="ARBA00022801"/>
    </source>
</evidence>
<comment type="caution">
    <text evidence="3">The sequence shown here is derived from an EMBL/GenBank/DDBJ whole genome shotgun (WGS) entry which is preliminary data.</text>
</comment>
<dbReference type="EC" id="3.2.1.8" evidence="3"/>
<dbReference type="Proteomes" id="UP000029108">
    <property type="component" value="Unassembled WGS sequence"/>
</dbReference>
<dbReference type="eggNOG" id="COG0657">
    <property type="taxonomic scope" value="Bacteria"/>
</dbReference>
<dbReference type="SUPFAM" id="SSF53474">
    <property type="entry name" value="alpha/beta-Hydrolases"/>
    <property type="match status" value="1"/>
</dbReference>
<dbReference type="OrthoDB" id="9794725at2"/>
<gene>
    <name evidence="3" type="ORF">BBIA_1099</name>
</gene>
<evidence type="ECO:0000313" key="3">
    <source>
        <dbReference type="EMBL" id="KFI47473.1"/>
    </source>
</evidence>
<dbReference type="Pfam" id="PF20434">
    <property type="entry name" value="BD-FAE"/>
    <property type="match status" value="1"/>
</dbReference>
<name>A0A086ZLS3_9BIFI</name>
<dbReference type="InterPro" id="IPR050300">
    <property type="entry name" value="GDXG_lipolytic_enzyme"/>
</dbReference>
<feature type="domain" description="BD-FAE-like" evidence="2">
    <location>
        <begin position="32"/>
        <end position="215"/>
    </location>
</feature>
<reference evidence="3 4" key="1">
    <citation type="submission" date="2014-03" db="EMBL/GenBank/DDBJ databases">
        <title>Genomics of Bifidobacteria.</title>
        <authorList>
            <person name="Ventura M."/>
            <person name="Milani C."/>
            <person name="Lugli G.A."/>
        </authorList>
    </citation>
    <scope>NUCLEOTIDE SEQUENCE [LARGE SCALE GENOMIC DNA]</scope>
    <source>
        <strain evidence="3 4">DSM 23969</strain>
    </source>
</reference>
<dbReference type="STRING" id="1437608.GCA_000771645_00425"/>
<keyword evidence="3" id="KW-0326">Glycosidase</keyword>
<organism evidence="3 4">
    <name type="scientific">Bifidobacterium biavatii DSM 23969</name>
    <dbReference type="NCBI Taxonomy" id="1437608"/>
    <lineage>
        <taxon>Bacteria</taxon>
        <taxon>Bacillati</taxon>
        <taxon>Actinomycetota</taxon>
        <taxon>Actinomycetes</taxon>
        <taxon>Bifidobacteriales</taxon>
        <taxon>Bifidobacteriaceae</taxon>
        <taxon>Bifidobacterium</taxon>
    </lineage>
</organism>
<protein>
    <submittedName>
        <fullName evidence="3">Acetyl esterase</fullName>
        <ecNumber evidence="3">3.2.1.8</ecNumber>
    </submittedName>
</protein>
<evidence type="ECO:0000313" key="4">
    <source>
        <dbReference type="Proteomes" id="UP000029108"/>
    </source>
</evidence>
<dbReference type="Gene3D" id="3.40.50.1820">
    <property type="entry name" value="alpha/beta hydrolase"/>
    <property type="match status" value="1"/>
</dbReference>
<dbReference type="InterPro" id="IPR049492">
    <property type="entry name" value="BD-FAE-like_dom"/>
</dbReference>
<keyword evidence="1 3" id="KW-0378">Hydrolase</keyword>
<evidence type="ECO:0000259" key="2">
    <source>
        <dbReference type="Pfam" id="PF20434"/>
    </source>
</evidence>